<sequence length="90" mass="10071">MLNELYLHYYFLFVAVIEKIVIELLSTYFNKLSWSFIVHHLHQNNNPLQSTGLTKEGVKAVVLNAGPVKIGGLHLGPDHNNLGPDSKESS</sequence>
<dbReference type="AlphaFoldDB" id="A0A8S4R6X2"/>
<evidence type="ECO:0000313" key="3">
    <source>
        <dbReference type="Proteomes" id="UP000838756"/>
    </source>
</evidence>
<evidence type="ECO:0000256" key="1">
    <source>
        <dbReference type="SAM" id="Phobius"/>
    </source>
</evidence>
<keyword evidence="1" id="KW-0812">Transmembrane</keyword>
<accession>A0A8S4R6X2</accession>
<reference evidence="2" key="1">
    <citation type="submission" date="2022-03" db="EMBL/GenBank/DDBJ databases">
        <authorList>
            <person name="Lindestad O."/>
        </authorList>
    </citation>
    <scope>NUCLEOTIDE SEQUENCE</scope>
</reference>
<feature type="transmembrane region" description="Helical" evidence="1">
    <location>
        <begin position="6"/>
        <end position="25"/>
    </location>
</feature>
<protein>
    <submittedName>
        <fullName evidence="2">Jg10158 protein</fullName>
    </submittedName>
</protein>
<comment type="caution">
    <text evidence="2">The sequence shown here is derived from an EMBL/GenBank/DDBJ whole genome shotgun (WGS) entry which is preliminary data.</text>
</comment>
<gene>
    <name evidence="2" type="primary">jg10158</name>
    <name evidence="2" type="ORF">PAEG_LOCUS10827</name>
</gene>
<evidence type="ECO:0000313" key="2">
    <source>
        <dbReference type="EMBL" id="CAH2232597.1"/>
    </source>
</evidence>
<name>A0A8S4R6X2_9NEOP</name>
<keyword evidence="1" id="KW-0472">Membrane</keyword>
<dbReference type="EMBL" id="CAKXAJ010024910">
    <property type="protein sequence ID" value="CAH2232597.1"/>
    <property type="molecule type" value="Genomic_DNA"/>
</dbReference>
<proteinExistence type="predicted"/>
<dbReference type="Proteomes" id="UP000838756">
    <property type="component" value="Unassembled WGS sequence"/>
</dbReference>
<keyword evidence="3" id="KW-1185">Reference proteome</keyword>
<organism evidence="2 3">
    <name type="scientific">Pararge aegeria aegeria</name>
    <dbReference type="NCBI Taxonomy" id="348720"/>
    <lineage>
        <taxon>Eukaryota</taxon>
        <taxon>Metazoa</taxon>
        <taxon>Ecdysozoa</taxon>
        <taxon>Arthropoda</taxon>
        <taxon>Hexapoda</taxon>
        <taxon>Insecta</taxon>
        <taxon>Pterygota</taxon>
        <taxon>Neoptera</taxon>
        <taxon>Endopterygota</taxon>
        <taxon>Lepidoptera</taxon>
        <taxon>Glossata</taxon>
        <taxon>Ditrysia</taxon>
        <taxon>Papilionoidea</taxon>
        <taxon>Nymphalidae</taxon>
        <taxon>Satyrinae</taxon>
        <taxon>Satyrini</taxon>
        <taxon>Parargina</taxon>
        <taxon>Pararge</taxon>
    </lineage>
</organism>
<keyword evidence="1" id="KW-1133">Transmembrane helix</keyword>